<evidence type="ECO:0000313" key="1">
    <source>
        <dbReference type="EMBL" id="KAJ3562642.1"/>
    </source>
</evidence>
<dbReference type="EMBL" id="JANIEX010000846">
    <property type="protein sequence ID" value="KAJ3562642.1"/>
    <property type="molecule type" value="Genomic_DNA"/>
</dbReference>
<dbReference type="AlphaFoldDB" id="A0AAD5YM78"/>
<sequence length="237" mass="26585">MTNKKRKISGLSGIELEQALHSLKQFRKTIGDTEAGADEPGAVFLDDLDDMIARMEIKFTQPQAFNFSVSEETLAKLGLKESSNLILKSNHSELAEQSRLIAENDAWSSTQLYGHLELLQRLVPKDNEAATRFWIDAFFFRVAAMVPAGHRMVLNVEQRIPPTIIHPSTQTTLTEYPDYTAIVAEDFAAGSYFIRPLIATAKRLNTGFFVKEAKSGPLSHFIPQAVYELYASGKRYE</sequence>
<organism evidence="1 2">
    <name type="scientific">Leucocoprinus birnbaumii</name>
    <dbReference type="NCBI Taxonomy" id="56174"/>
    <lineage>
        <taxon>Eukaryota</taxon>
        <taxon>Fungi</taxon>
        <taxon>Dikarya</taxon>
        <taxon>Basidiomycota</taxon>
        <taxon>Agaricomycotina</taxon>
        <taxon>Agaricomycetes</taxon>
        <taxon>Agaricomycetidae</taxon>
        <taxon>Agaricales</taxon>
        <taxon>Agaricineae</taxon>
        <taxon>Agaricaceae</taxon>
        <taxon>Leucocoprinus</taxon>
    </lineage>
</organism>
<comment type="caution">
    <text evidence="1">The sequence shown here is derived from an EMBL/GenBank/DDBJ whole genome shotgun (WGS) entry which is preliminary data.</text>
</comment>
<reference evidence="1" key="1">
    <citation type="submission" date="2022-07" db="EMBL/GenBank/DDBJ databases">
        <title>Genome Sequence of Leucocoprinus birnbaumii.</title>
        <authorList>
            <person name="Buettner E."/>
        </authorList>
    </citation>
    <scope>NUCLEOTIDE SEQUENCE</scope>
    <source>
        <strain evidence="1">VT141</strain>
    </source>
</reference>
<dbReference type="Proteomes" id="UP001213000">
    <property type="component" value="Unassembled WGS sequence"/>
</dbReference>
<name>A0AAD5YM78_9AGAR</name>
<accession>A0AAD5YM78</accession>
<protein>
    <submittedName>
        <fullName evidence="1">Uncharacterized protein</fullName>
    </submittedName>
</protein>
<gene>
    <name evidence="1" type="ORF">NP233_g9447</name>
</gene>
<evidence type="ECO:0000313" key="2">
    <source>
        <dbReference type="Proteomes" id="UP001213000"/>
    </source>
</evidence>
<proteinExistence type="predicted"/>
<keyword evidence="2" id="KW-1185">Reference proteome</keyword>